<evidence type="ECO:0000313" key="3">
    <source>
        <dbReference type="EMBL" id="KZM28242.1"/>
    </source>
</evidence>
<dbReference type="InterPro" id="IPR016181">
    <property type="entry name" value="Acyl_CoA_acyltransferase"/>
</dbReference>
<feature type="compositionally biased region" description="Low complexity" evidence="1">
    <location>
        <begin position="309"/>
        <end position="326"/>
    </location>
</feature>
<dbReference type="InterPro" id="IPR000182">
    <property type="entry name" value="GNAT_dom"/>
</dbReference>
<proteinExistence type="predicted"/>
<reference evidence="3 4" key="1">
    <citation type="journal article" date="2016" name="Sci. Rep.">
        <title>Draft genome sequencing and secretome analysis of fungal phytopathogen Ascochyta rabiei provides insight into the necrotrophic effector repertoire.</title>
        <authorList>
            <person name="Verma S."/>
            <person name="Gazara R.K."/>
            <person name="Nizam S."/>
            <person name="Parween S."/>
            <person name="Chattopadhyay D."/>
            <person name="Verma P.K."/>
        </authorList>
    </citation>
    <scope>NUCLEOTIDE SEQUENCE [LARGE SCALE GENOMIC DNA]</scope>
    <source>
        <strain evidence="3 4">ArDII</strain>
    </source>
</reference>
<dbReference type="Proteomes" id="UP000076837">
    <property type="component" value="Unassembled WGS sequence"/>
</dbReference>
<dbReference type="Gene3D" id="3.40.630.30">
    <property type="match status" value="1"/>
</dbReference>
<dbReference type="CDD" id="cd04301">
    <property type="entry name" value="NAT_SF"/>
    <property type="match status" value="1"/>
</dbReference>
<feature type="compositionally biased region" description="Basic and acidic residues" evidence="1">
    <location>
        <begin position="461"/>
        <end position="489"/>
    </location>
</feature>
<organism evidence="3 4">
    <name type="scientific">Didymella rabiei</name>
    <name type="common">Chickpea ascochyta blight fungus</name>
    <name type="synonym">Mycosphaerella rabiei</name>
    <dbReference type="NCBI Taxonomy" id="5454"/>
    <lineage>
        <taxon>Eukaryota</taxon>
        <taxon>Fungi</taxon>
        <taxon>Dikarya</taxon>
        <taxon>Ascomycota</taxon>
        <taxon>Pezizomycotina</taxon>
        <taxon>Dothideomycetes</taxon>
        <taxon>Pleosporomycetidae</taxon>
        <taxon>Pleosporales</taxon>
        <taxon>Pleosporineae</taxon>
        <taxon>Didymellaceae</taxon>
        <taxon>Ascochyta</taxon>
    </lineage>
</organism>
<evidence type="ECO:0000259" key="2">
    <source>
        <dbReference type="PROSITE" id="PS51186"/>
    </source>
</evidence>
<dbReference type="AlphaFoldDB" id="A0A163LYT5"/>
<accession>A0A163LYT5</accession>
<evidence type="ECO:0000256" key="1">
    <source>
        <dbReference type="SAM" id="MobiDB-lite"/>
    </source>
</evidence>
<gene>
    <name evidence="3" type="ORF">ST47_g637</name>
</gene>
<feature type="region of interest" description="Disordered" evidence="1">
    <location>
        <begin position="386"/>
        <end position="507"/>
    </location>
</feature>
<keyword evidence="3" id="KW-0808">Transferase</keyword>
<sequence>MAANHVPTTYKFIRVPRTSARFAELVTKFRITRLAALETDPASFVSQHATERALPLEIWTKRFSRDATILICVASNDTTPLDDETALIEGEWAGFAALRGPLKYEDYYFSPDMNLAIPENPQTEARWYLYDLYTKPLHRGRGLAKKLVNTCTELAIESTRTLRSLPLDNDASLQKARILLFMNPKNAWLVRMYEGFGFRGTGRVTMTEGFRAGALHESLPSDTESTEELRRFWHTRVGLAMEQVLRYLTATTFALHTISTCGPCLPVQRRPYSLPIVYESFSLDPSARPRPSLGRVRTSPSFPRVDPYSFRSTPRRSTGTSTPRTGESGRKRTLAERIADLDAAPPLDKGPWHKDSAFYSPNKTWKEIGDDCRAWEALKQKDKETKRLNRQLDGSRSRSSSITPNTSRVNSFRSLGSATQLNSTSRVHSLKYSETGSTVSSVPSSTSGRSTRFQEVDTANEDDRIHERHEAQEQQSRKPESGKDCKQDTTPHGGQGQRGFFGRHKGKNIGYGLAISLSSDVNDVQRTPEQSTARIGVST</sequence>
<protein>
    <submittedName>
        <fullName evidence="3">N-acetyltransferase</fullName>
    </submittedName>
</protein>
<feature type="compositionally biased region" description="Low complexity" evidence="1">
    <location>
        <begin position="433"/>
        <end position="451"/>
    </location>
</feature>
<dbReference type="Pfam" id="PF00583">
    <property type="entry name" value="Acetyltransf_1"/>
    <property type="match status" value="1"/>
</dbReference>
<dbReference type="GO" id="GO:0016747">
    <property type="term" value="F:acyltransferase activity, transferring groups other than amino-acyl groups"/>
    <property type="evidence" value="ECO:0007669"/>
    <property type="project" value="InterPro"/>
</dbReference>
<name>A0A163LYT5_DIDRA</name>
<dbReference type="EMBL" id="JYNV01000028">
    <property type="protein sequence ID" value="KZM28242.1"/>
    <property type="molecule type" value="Genomic_DNA"/>
</dbReference>
<feature type="compositionally biased region" description="Polar residues" evidence="1">
    <location>
        <begin position="392"/>
        <end position="427"/>
    </location>
</feature>
<keyword evidence="4" id="KW-1185">Reference proteome</keyword>
<evidence type="ECO:0000313" key="4">
    <source>
        <dbReference type="Proteomes" id="UP000076837"/>
    </source>
</evidence>
<dbReference type="SUPFAM" id="SSF55729">
    <property type="entry name" value="Acyl-CoA N-acyltransferases (Nat)"/>
    <property type="match status" value="1"/>
</dbReference>
<feature type="domain" description="N-acetyltransferase" evidence="2">
    <location>
        <begin position="23"/>
        <end position="222"/>
    </location>
</feature>
<comment type="caution">
    <text evidence="3">The sequence shown here is derived from an EMBL/GenBank/DDBJ whole genome shotgun (WGS) entry which is preliminary data.</text>
</comment>
<feature type="region of interest" description="Disordered" evidence="1">
    <location>
        <begin position="285"/>
        <end position="333"/>
    </location>
</feature>
<dbReference type="PROSITE" id="PS51186">
    <property type="entry name" value="GNAT"/>
    <property type="match status" value="1"/>
</dbReference>